<dbReference type="InterPro" id="IPR029057">
    <property type="entry name" value="PRTase-like"/>
</dbReference>
<dbReference type="GO" id="GO:0002189">
    <property type="term" value="C:ribose phosphate diphosphokinase complex"/>
    <property type="evidence" value="ECO:0007669"/>
    <property type="project" value="TreeGrafter"/>
</dbReference>
<evidence type="ECO:0000313" key="2">
    <source>
        <dbReference type="EMBL" id="AOA58515.1"/>
    </source>
</evidence>
<dbReference type="OrthoDB" id="324294at2"/>
<dbReference type="KEGG" id="ala:BFG52_09250"/>
<feature type="domain" description="Phosphoribosyltransferase" evidence="1">
    <location>
        <begin position="161"/>
        <end position="253"/>
    </location>
</feature>
<gene>
    <name evidence="2" type="ORF">BFG52_09250</name>
</gene>
<evidence type="ECO:0000313" key="3">
    <source>
        <dbReference type="Proteomes" id="UP000093391"/>
    </source>
</evidence>
<reference evidence="2 3" key="1">
    <citation type="submission" date="2016-08" db="EMBL/GenBank/DDBJ databases">
        <authorList>
            <person name="Seilhamer J.J."/>
        </authorList>
    </citation>
    <scope>NUCLEOTIDE SEQUENCE [LARGE SCALE GENOMIC DNA]</scope>
    <source>
        <strain evidence="2 3">BRTC-1</strain>
    </source>
</reference>
<sequence length="292" mass="33054">MPIQLLSSNKQKTNIDFKQFSGGERHIQLDPNDLKTLAPNVNIRAELLQSHDILDYLLLEDILIQHQKNIRLEIPYFPYARQDRVCTDGQAFSLQVFCRLLDNQEIATHQKELILWDVHSDVTLHLLQQLKSFHQITHIPATKIMQHDAELSALLTAPHSILVCPDQGAITRSQDIAAHFNPLRQQAIEVIYCDKVRDPSSGKITSSCLHAKDLRGKTAIICDDICDGGATFIGIAKQLRALHCQHIVLYVTHGIFSRGLEVFDGLIEQVFCSNSRPQVQHPHLNIIDFEAL</sequence>
<dbReference type="Proteomes" id="UP000093391">
    <property type="component" value="Chromosome"/>
</dbReference>
<dbReference type="PANTHER" id="PTHR10210:SF41">
    <property type="entry name" value="RIBOSE-PHOSPHATE PYROPHOSPHOKINASE 1, CHLOROPLASTIC"/>
    <property type="match status" value="1"/>
</dbReference>
<accession>A0A1B2M004</accession>
<dbReference type="InterPro" id="IPR005946">
    <property type="entry name" value="Rib-P_diPkinase"/>
</dbReference>
<dbReference type="STRING" id="1789224.BFG52_09250"/>
<dbReference type="SUPFAM" id="SSF53271">
    <property type="entry name" value="PRTase-like"/>
    <property type="match status" value="1"/>
</dbReference>
<evidence type="ECO:0000259" key="1">
    <source>
        <dbReference type="Pfam" id="PF00156"/>
    </source>
</evidence>
<organism evidence="2 3">
    <name type="scientific">Acinetobacter larvae</name>
    <dbReference type="NCBI Taxonomy" id="1789224"/>
    <lineage>
        <taxon>Bacteria</taxon>
        <taxon>Pseudomonadati</taxon>
        <taxon>Pseudomonadota</taxon>
        <taxon>Gammaproteobacteria</taxon>
        <taxon>Moraxellales</taxon>
        <taxon>Moraxellaceae</taxon>
        <taxon>Acinetobacter</taxon>
    </lineage>
</organism>
<dbReference type="PANTHER" id="PTHR10210">
    <property type="entry name" value="RIBOSE-PHOSPHATE DIPHOSPHOKINASE FAMILY MEMBER"/>
    <property type="match status" value="1"/>
</dbReference>
<keyword evidence="2" id="KW-0418">Kinase</keyword>
<dbReference type="GO" id="GO:0004749">
    <property type="term" value="F:ribose phosphate diphosphokinase activity"/>
    <property type="evidence" value="ECO:0007669"/>
    <property type="project" value="TreeGrafter"/>
</dbReference>
<dbReference type="InterPro" id="IPR000836">
    <property type="entry name" value="PRTase_dom"/>
</dbReference>
<dbReference type="SMART" id="SM01400">
    <property type="entry name" value="Pribosyltran_N"/>
    <property type="match status" value="1"/>
</dbReference>
<keyword evidence="3" id="KW-1185">Reference proteome</keyword>
<proteinExistence type="predicted"/>
<dbReference type="AlphaFoldDB" id="A0A1B2M004"/>
<dbReference type="Pfam" id="PF00156">
    <property type="entry name" value="Pribosyltran"/>
    <property type="match status" value="1"/>
</dbReference>
<dbReference type="Gene3D" id="3.40.50.2020">
    <property type="match status" value="2"/>
</dbReference>
<protein>
    <submittedName>
        <fullName evidence="2">Ribose-phosphate pyrophosphokinase</fullName>
    </submittedName>
</protein>
<keyword evidence="2" id="KW-0808">Transferase</keyword>
<dbReference type="GO" id="GO:0006015">
    <property type="term" value="P:5-phosphoribose 1-diphosphate biosynthetic process"/>
    <property type="evidence" value="ECO:0007669"/>
    <property type="project" value="TreeGrafter"/>
</dbReference>
<dbReference type="GO" id="GO:0016301">
    <property type="term" value="F:kinase activity"/>
    <property type="evidence" value="ECO:0007669"/>
    <property type="project" value="UniProtKB-KW"/>
</dbReference>
<name>A0A1B2M004_9GAMM</name>
<dbReference type="GO" id="GO:0006164">
    <property type="term" value="P:purine nucleotide biosynthetic process"/>
    <property type="evidence" value="ECO:0007669"/>
    <property type="project" value="TreeGrafter"/>
</dbReference>
<dbReference type="RefSeq" id="WP_067555085.1">
    <property type="nucleotide sequence ID" value="NZ_CP016895.1"/>
</dbReference>
<dbReference type="EMBL" id="CP016895">
    <property type="protein sequence ID" value="AOA58515.1"/>
    <property type="molecule type" value="Genomic_DNA"/>
</dbReference>
<dbReference type="GO" id="GO:0005737">
    <property type="term" value="C:cytoplasm"/>
    <property type="evidence" value="ECO:0007669"/>
    <property type="project" value="TreeGrafter"/>
</dbReference>
<dbReference type="CDD" id="cd06223">
    <property type="entry name" value="PRTases_typeI"/>
    <property type="match status" value="1"/>
</dbReference>
<dbReference type="GO" id="GO:0000287">
    <property type="term" value="F:magnesium ion binding"/>
    <property type="evidence" value="ECO:0007669"/>
    <property type="project" value="InterPro"/>
</dbReference>